<sequence>MTTIQRSALVRQPAERMFDLVNDVAGYPARFRWCEAADVIEATDAHMVARLALRLGGLRTAFTTRNTLQRPERIELALVEGPFRRLSGVWTFQSLGEGACRVGLLLDFELAGKLMGSALAMGFQGLADKLVDEFCREAQRDG</sequence>
<evidence type="ECO:0000256" key="1">
    <source>
        <dbReference type="ARBA" id="ARBA00008918"/>
    </source>
</evidence>
<keyword evidence="5" id="KW-1185">Reference proteome</keyword>
<keyword evidence="2" id="KW-1277">Toxin-antitoxin system</keyword>
<evidence type="ECO:0000259" key="3">
    <source>
        <dbReference type="Pfam" id="PF03364"/>
    </source>
</evidence>
<dbReference type="Pfam" id="PF03364">
    <property type="entry name" value="Polyketide_cyc"/>
    <property type="match status" value="1"/>
</dbReference>
<dbReference type="AlphaFoldDB" id="A0A7W7XYZ4"/>
<reference evidence="4 5" key="1">
    <citation type="submission" date="2020-08" db="EMBL/GenBank/DDBJ databases">
        <title>Genomic Encyclopedia of Type Strains, Phase IV (KMG-IV): sequencing the most valuable type-strain genomes for metagenomic binning, comparative biology and taxonomic classification.</title>
        <authorList>
            <person name="Goeker M."/>
        </authorList>
    </citation>
    <scope>NUCLEOTIDE SEQUENCE [LARGE SCALE GENOMIC DNA]</scope>
    <source>
        <strain evidence="4 5">DSM 25897</strain>
    </source>
</reference>
<dbReference type="PANTHER" id="PTHR12901">
    <property type="entry name" value="SPERM PROTEIN HOMOLOG"/>
    <property type="match status" value="1"/>
</dbReference>
<dbReference type="RefSeq" id="WP_183947587.1">
    <property type="nucleotide sequence ID" value="NZ_JACHHX010000004.1"/>
</dbReference>
<dbReference type="Gene3D" id="3.30.530.20">
    <property type="match status" value="1"/>
</dbReference>
<evidence type="ECO:0000256" key="2">
    <source>
        <dbReference type="ARBA" id="ARBA00022649"/>
    </source>
</evidence>
<proteinExistence type="inferred from homology"/>
<dbReference type="PANTHER" id="PTHR12901:SF10">
    <property type="entry name" value="COENZYME Q-BINDING PROTEIN COQ10, MITOCHONDRIAL"/>
    <property type="match status" value="1"/>
</dbReference>
<evidence type="ECO:0000313" key="5">
    <source>
        <dbReference type="Proteomes" id="UP000519004"/>
    </source>
</evidence>
<dbReference type="GO" id="GO:0045333">
    <property type="term" value="P:cellular respiration"/>
    <property type="evidence" value="ECO:0007669"/>
    <property type="project" value="InterPro"/>
</dbReference>
<dbReference type="InterPro" id="IPR044996">
    <property type="entry name" value="COQ10-like"/>
</dbReference>
<comment type="similarity">
    <text evidence="1">Belongs to the ribosome association toxin RatA family.</text>
</comment>
<organism evidence="4 5">
    <name type="scientific">Rehaibacterium terrae</name>
    <dbReference type="NCBI Taxonomy" id="1341696"/>
    <lineage>
        <taxon>Bacteria</taxon>
        <taxon>Pseudomonadati</taxon>
        <taxon>Pseudomonadota</taxon>
        <taxon>Gammaproteobacteria</taxon>
        <taxon>Lysobacterales</taxon>
        <taxon>Lysobacteraceae</taxon>
        <taxon>Rehaibacterium</taxon>
    </lineage>
</organism>
<dbReference type="SUPFAM" id="SSF55961">
    <property type="entry name" value="Bet v1-like"/>
    <property type="match status" value="1"/>
</dbReference>
<evidence type="ECO:0000313" key="4">
    <source>
        <dbReference type="EMBL" id="MBB5015023.1"/>
    </source>
</evidence>
<accession>A0A7W7XYZ4</accession>
<feature type="domain" description="Coenzyme Q-binding protein COQ10 START" evidence="3">
    <location>
        <begin position="12"/>
        <end position="134"/>
    </location>
</feature>
<dbReference type="Proteomes" id="UP000519004">
    <property type="component" value="Unassembled WGS sequence"/>
</dbReference>
<comment type="caution">
    <text evidence="4">The sequence shown here is derived from an EMBL/GenBank/DDBJ whole genome shotgun (WGS) entry which is preliminary data.</text>
</comment>
<protein>
    <submittedName>
        <fullName evidence="4">Ribosome-associated toxin RatA of RatAB toxin-antitoxin module</fullName>
    </submittedName>
</protein>
<dbReference type="CDD" id="cd07813">
    <property type="entry name" value="COQ10p_like"/>
    <property type="match status" value="1"/>
</dbReference>
<gene>
    <name evidence="4" type="ORF">HNQ58_000900</name>
</gene>
<dbReference type="EMBL" id="JACHHX010000004">
    <property type="protein sequence ID" value="MBB5015023.1"/>
    <property type="molecule type" value="Genomic_DNA"/>
</dbReference>
<dbReference type="InterPro" id="IPR023393">
    <property type="entry name" value="START-like_dom_sf"/>
</dbReference>
<name>A0A7W7XYZ4_9GAMM</name>
<dbReference type="InterPro" id="IPR005031">
    <property type="entry name" value="COQ10_START"/>
</dbReference>
<dbReference type="GO" id="GO:0048039">
    <property type="term" value="F:ubiquinone binding"/>
    <property type="evidence" value="ECO:0007669"/>
    <property type="project" value="InterPro"/>
</dbReference>